<dbReference type="Proteomes" id="UP001146793">
    <property type="component" value="Unassembled WGS sequence"/>
</dbReference>
<feature type="compositionally biased region" description="Basic residues" evidence="1">
    <location>
        <begin position="517"/>
        <end position="538"/>
    </location>
</feature>
<feature type="compositionally biased region" description="Basic and acidic residues" evidence="1">
    <location>
        <begin position="1350"/>
        <end position="1359"/>
    </location>
</feature>
<dbReference type="SUPFAM" id="SSF48371">
    <property type="entry name" value="ARM repeat"/>
    <property type="match status" value="1"/>
</dbReference>
<feature type="region of interest" description="Disordered" evidence="1">
    <location>
        <begin position="1329"/>
        <end position="1359"/>
    </location>
</feature>
<dbReference type="InterPro" id="IPR051372">
    <property type="entry name" value="CWC21"/>
</dbReference>
<feature type="compositionally biased region" description="Low complexity" evidence="1">
    <location>
        <begin position="1480"/>
        <end position="1490"/>
    </location>
</feature>
<feature type="compositionally biased region" description="Basic and acidic residues" evidence="1">
    <location>
        <begin position="949"/>
        <end position="974"/>
    </location>
</feature>
<name>A0AAV7Z5W1_9EUKA</name>
<feature type="region of interest" description="Disordered" evidence="1">
    <location>
        <begin position="1479"/>
        <end position="1566"/>
    </location>
</feature>
<feature type="compositionally biased region" description="Basic and acidic residues" evidence="1">
    <location>
        <begin position="1537"/>
        <end position="1566"/>
    </location>
</feature>
<dbReference type="PANTHER" id="PTHR36562">
    <property type="entry name" value="SERINE/ARGININE REPETITIVE MATRIX 2"/>
    <property type="match status" value="1"/>
</dbReference>
<keyword evidence="2" id="KW-0346">Stress response</keyword>
<evidence type="ECO:0000313" key="3">
    <source>
        <dbReference type="Proteomes" id="UP001146793"/>
    </source>
</evidence>
<evidence type="ECO:0000313" key="2">
    <source>
        <dbReference type="EMBL" id="KAJ3437393.1"/>
    </source>
</evidence>
<feature type="compositionally biased region" description="Acidic residues" evidence="1">
    <location>
        <begin position="1497"/>
        <end position="1536"/>
    </location>
</feature>
<evidence type="ECO:0000256" key="1">
    <source>
        <dbReference type="SAM" id="MobiDB-lite"/>
    </source>
</evidence>
<organism evidence="2 3">
    <name type="scientific">Anaeramoeba flamelloides</name>
    <dbReference type="NCBI Taxonomy" id="1746091"/>
    <lineage>
        <taxon>Eukaryota</taxon>
        <taxon>Metamonada</taxon>
        <taxon>Anaeramoebidae</taxon>
        <taxon>Anaeramoeba</taxon>
    </lineage>
</organism>
<feature type="region of interest" description="Disordered" evidence="1">
    <location>
        <begin position="507"/>
        <end position="543"/>
    </location>
</feature>
<feature type="region of interest" description="Disordered" evidence="1">
    <location>
        <begin position="949"/>
        <end position="1025"/>
    </location>
</feature>
<gene>
    <name evidence="2" type="ORF">M0812_16554</name>
</gene>
<reference evidence="2" key="1">
    <citation type="submission" date="2022-08" db="EMBL/GenBank/DDBJ databases">
        <title>Novel sulphate-reducing endosymbionts in the free-living metamonad Anaeramoeba.</title>
        <authorList>
            <person name="Jerlstrom-Hultqvist J."/>
            <person name="Cepicka I."/>
            <person name="Gallot-Lavallee L."/>
            <person name="Salas-Leiva D."/>
            <person name="Curtis B.A."/>
            <person name="Zahonova K."/>
            <person name="Pipaliya S."/>
            <person name="Dacks J."/>
            <person name="Roger A.J."/>
        </authorList>
    </citation>
    <scope>NUCLEOTIDE SEQUENCE</scope>
    <source>
        <strain evidence="2">Busselton2</strain>
    </source>
</reference>
<accession>A0AAV7Z5W1</accession>
<feature type="compositionally biased region" description="Basic residues" evidence="1">
    <location>
        <begin position="975"/>
        <end position="1007"/>
    </location>
</feature>
<sequence>MTTTLDLKSFYVKKTDFANENWSVPKLSIPQEDPETEIVRKKTEIDPTISRVVNYYASGFATFSVEIRSNTSNLFSSRGVINLKPSYFTILEDVQISDSNTQKFNWSPEPELQIYRESKETNVVTIKIFDHSKEKTRIKEIQYDKPILNKEKPNFKLFKLTAGDLQNAIILEKTLCMYQWYCGKSPERAPFHGHILNPPSGEIESICGRAVGTGNAEFSSKVSILSTANDSKVLIQKTPSVITFSSNYLTIRISNRERTSFVLHWDKEKIKILPFSQIDNKKLSSYGFQKKNLRNLLVLSLKINTKTVKKNFNGIDREKEIEIIKEEEEEEEEHGQEEEQEILLICQLSSKEQSWIFRGCLIGFLSNSNLISKNNINKKVKKTNNAAKNQLLKNQFFLINPNEKCFVSQFGFENSRMILNEQKYLTWQNFHLQKLEKPKYQSLYRLINTDKEKENKKIKKEVKRLIYEQKKAFFGVNICCKETDYRFLPGSIQINEKSWSIIISKKKEKNSRSETKRKTKKQEKRDKHRKAKKEKKKLKLENDDDEEEEVESIIEQTLNLEYNIVFHPNSYLFLIYNKDYSVIFSTDTIKKRNLIASTFLSFLEQNNNNNKHKSQDLDFDKILPYKYFWTNFDSNNIDGYKTKIPTLKKLLKSNYTISDALKKEIQIEKKMEECKYIVDLFNSFGKISGKATIYLYPSYYEIYLDSPDLNESVNITRRYNFFTKFISHPNEKLLGQFVIDEKSYLTIRFISNEQKVSFNLNMENYNNKSNSNGNGNSNNELEEKETKANGYSTFNFNCKIISRENKLISSKICLHKDKIFLYTKRNKLIIYYSSIPQLLIKDFDHFQFILKIGFNKEITIQMENLFDLIKLFRLESKTRNLITDNSIFNKKRIFKANILVNYKNVGNCYINITNNQIYFMKNDDNKNDQENLNNIKNIEKIVKIKENENNKKKQNEKKKRIERERKRKEKESGKGKGKGKRRGKGKRKSNKKKNPKNQKTDKHKKNEKKQSQEKQKDKNKKNAKHDVIVEDIENEFYFDLQSLKTYQYLSEPHKLSLIFLNGNIINFEFQTSKQCQVFIKSIENKVKSTSIGDGVKKQPRKEYLTFNITFKFEHNKNTIDGKLNLNQEKIIFSFEQLIQDKILSISQTKISNSKMVGNLSKITRTKKNNKKQKIFCYFENDGKREEFTKAFSYFKSNINYFKQNLVESIIDKAMPNKQSKVGVFSVELLNSNYEVIQTNIHLIIEPDHLTVELFNERFLIDFNNKKMPFVKVQFLKRHRNVLLLQLQRKEYIFNFRSQKSKIAFTGLLKKYLWQILSKRKFLKENTAQLNTDDSDNEDEKMKKKKKRGKNKDDNLNKDAMIKNNGMNDKYYYWDIEIISENKDCDGKGLVSIQKDNLIIVEPHRKNSNIIQTPISQKLKINSTEEDNRILFLQSPSLEKIFIFFENEFECAFFQYFITKRINQSKKKSVTKRVLNKKGFKSSSFSSSDSDSSNKDDDEKDDKDDDEEEDSRDDDDDDDDEDDVDVDDDDDDDDDEENLKSESNSEKSDNKSSSGDHEDTTSESSKF</sequence>
<dbReference type="InterPro" id="IPR016024">
    <property type="entry name" value="ARM-type_fold"/>
</dbReference>
<dbReference type="GO" id="GO:0005634">
    <property type="term" value="C:nucleus"/>
    <property type="evidence" value="ECO:0007669"/>
    <property type="project" value="TreeGrafter"/>
</dbReference>
<comment type="caution">
    <text evidence="2">The sequence shown here is derived from an EMBL/GenBank/DDBJ whole genome shotgun (WGS) entry which is preliminary data.</text>
</comment>
<proteinExistence type="predicted"/>
<dbReference type="EMBL" id="JANTQA010000033">
    <property type="protein sequence ID" value="KAJ3437393.1"/>
    <property type="molecule type" value="Genomic_DNA"/>
</dbReference>
<protein>
    <submittedName>
        <fullName evidence="2">Heat shock protein</fullName>
    </submittedName>
</protein>
<dbReference type="PANTHER" id="PTHR36562:SF5">
    <property type="entry name" value="SERINE_ARGININE REPETITIVE MATRIX 2"/>
    <property type="match status" value="1"/>
</dbReference>